<reference evidence="1" key="2">
    <citation type="submission" date="2021-04" db="EMBL/GenBank/DDBJ databases">
        <authorList>
            <person name="Gilroy R."/>
        </authorList>
    </citation>
    <scope>NUCLEOTIDE SEQUENCE</scope>
    <source>
        <strain evidence="1">A5-1222</strain>
    </source>
</reference>
<proteinExistence type="predicted"/>
<comment type="caution">
    <text evidence="1">The sequence shown here is derived from an EMBL/GenBank/DDBJ whole genome shotgun (WGS) entry which is preliminary data.</text>
</comment>
<organism evidence="1 2">
    <name type="scientific">Candidatus Ureaplasma intestinipullorum</name>
    <dbReference type="NCBI Taxonomy" id="2838770"/>
    <lineage>
        <taxon>Bacteria</taxon>
        <taxon>Bacillati</taxon>
        <taxon>Mycoplasmatota</taxon>
        <taxon>Mycoplasmoidales</taxon>
        <taxon>Mycoplasmoidaceae</taxon>
        <taxon>Ureaplasma</taxon>
    </lineage>
</organism>
<dbReference type="Proteomes" id="UP000824247">
    <property type="component" value="Unassembled WGS sequence"/>
</dbReference>
<protein>
    <submittedName>
        <fullName evidence="1">Uncharacterized protein</fullName>
    </submittedName>
</protein>
<name>A0A9E2KXM6_9BACT</name>
<evidence type="ECO:0000313" key="2">
    <source>
        <dbReference type="Proteomes" id="UP000824247"/>
    </source>
</evidence>
<accession>A0A9E2KXM6</accession>
<sequence>MNDKIQKALEMIKIDENGNWFVPNRKMLNMSMSEFIQFERAEFLNLMMIKLKTPNINIIIVHLII</sequence>
<dbReference type="AlphaFoldDB" id="A0A9E2KXM6"/>
<reference evidence="1" key="1">
    <citation type="journal article" date="2021" name="PeerJ">
        <title>Extensive microbial diversity within the chicken gut microbiome revealed by metagenomics and culture.</title>
        <authorList>
            <person name="Gilroy R."/>
            <person name="Ravi A."/>
            <person name="Getino M."/>
            <person name="Pursley I."/>
            <person name="Horton D.L."/>
            <person name="Alikhan N.F."/>
            <person name="Baker D."/>
            <person name="Gharbi K."/>
            <person name="Hall N."/>
            <person name="Watson M."/>
            <person name="Adriaenssens E.M."/>
            <person name="Foster-Nyarko E."/>
            <person name="Jarju S."/>
            <person name="Secka A."/>
            <person name="Antonio M."/>
            <person name="Oren A."/>
            <person name="Chaudhuri R.R."/>
            <person name="La Ragione R."/>
            <person name="Hildebrand F."/>
            <person name="Pallen M.J."/>
        </authorList>
    </citation>
    <scope>NUCLEOTIDE SEQUENCE</scope>
    <source>
        <strain evidence="1">A5-1222</strain>
    </source>
</reference>
<dbReference type="EMBL" id="JAHLFM010000034">
    <property type="protein sequence ID" value="MBU3830953.1"/>
    <property type="molecule type" value="Genomic_DNA"/>
</dbReference>
<gene>
    <name evidence="1" type="ORF">H9897_02250</name>
</gene>
<evidence type="ECO:0000313" key="1">
    <source>
        <dbReference type="EMBL" id="MBU3830953.1"/>
    </source>
</evidence>